<evidence type="ECO:0000256" key="1">
    <source>
        <dbReference type="ARBA" id="ARBA00023172"/>
    </source>
</evidence>
<dbReference type="InterPro" id="IPR050090">
    <property type="entry name" value="Tyrosine_recombinase_XerCD"/>
</dbReference>
<dbReference type="RefSeq" id="WP_081471430.1">
    <property type="nucleotide sequence ID" value="NZ_CP042911.1"/>
</dbReference>
<evidence type="ECO:0000313" key="3">
    <source>
        <dbReference type="EMBL" id="AWM40268.1"/>
    </source>
</evidence>
<dbReference type="InterPro" id="IPR002104">
    <property type="entry name" value="Integrase_catalytic"/>
</dbReference>
<evidence type="ECO:0000313" key="4">
    <source>
        <dbReference type="Proteomes" id="UP000245802"/>
    </source>
</evidence>
<evidence type="ECO:0000259" key="2">
    <source>
        <dbReference type="PROSITE" id="PS51898"/>
    </source>
</evidence>
<proteinExistence type="predicted"/>
<dbReference type="SUPFAM" id="SSF56349">
    <property type="entry name" value="DNA breaking-rejoining enzymes"/>
    <property type="match status" value="1"/>
</dbReference>
<dbReference type="InterPro" id="IPR011010">
    <property type="entry name" value="DNA_brk_join_enz"/>
</dbReference>
<feature type="domain" description="Tyr recombinase" evidence="2">
    <location>
        <begin position="248"/>
        <end position="425"/>
    </location>
</feature>
<accession>A0A2Z3H3C9</accession>
<gene>
    <name evidence="3" type="ORF">C1280_26875</name>
</gene>
<dbReference type="KEGG" id="gog:C1280_26875"/>
<dbReference type="GO" id="GO:0003677">
    <property type="term" value="F:DNA binding"/>
    <property type="evidence" value="ECO:0007669"/>
    <property type="project" value="InterPro"/>
</dbReference>
<dbReference type="OrthoDB" id="254233at2"/>
<dbReference type="PROSITE" id="PS51898">
    <property type="entry name" value="TYR_RECOMBINASE"/>
    <property type="match status" value="1"/>
</dbReference>
<reference evidence="3 4" key="1">
    <citation type="submission" date="2018-01" db="EMBL/GenBank/DDBJ databases">
        <title>G. obscuriglobus.</title>
        <authorList>
            <person name="Franke J."/>
            <person name="Blomberg W."/>
            <person name="Selmecki A."/>
        </authorList>
    </citation>
    <scope>NUCLEOTIDE SEQUENCE [LARGE SCALE GENOMIC DNA]</scope>
    <source>
        <strain evidence="3 4">DSM 5831</strain>
    </source>
</reference>
<dbReference type="Gene3D" id="1.10.443.10">
    <property type="entry name" value="Intergrase catalytic core"/>
    <property type="match status" value="1"/>
</dbReference>
<sequence length="430" mass="47904">MRCKMPKSPLFELDGESRTLAEWARIRQISPYTVWTRIHQLGWDTARALNTPAKSRGRRGRPKAGVPRACPEYKRHPSGRAYCRWKANGRRHERYFGKYGSAEAATAYRRFAAEWASGAYETLIAAGGPDGTSVASLFKAWVSHCERHYVKGGEQTSELTHVRAAARVAVSLYGNTPAQDFKPAMLRVCREEFVNGGLTRGVCNSYTARIVRCFRWCAAQSLVSETVYNTLKLVERLAPGRTKAPDRQRRKPTTDAQIESALACIPNRSPERRSRVVAMVRLQRLTGMRPGEVCAMVPEEIDQRGDVWCYEVGKANKNLHRGQGQEYFLGPQAVELLRPHLAATKPGEKVFPIDRDCYRATVKLAAVKAGVPVWTPHQLRHALATAVAERFRSLTHAAAAIGDSEAVAAAVYVHVDPKRQAKIEVARAMG</sequence>
<organism evidence="3 4">
    <name type="scientific">Gemmata obscuriglobus</name>
    <dbReference type="NCBI Taxonomy" id="114"/>
    <lineage>
        <taxon>Bacteria</taxon>
        <taxon>Pseudomonadati</taxon>
        <taxon>Planctomycetota</taxon>
        <taxon>Planctomycetia</taxon>
        <taxon>Gemmatales</taxon>
        <taxon>Gemmataceae</taxon>
        <taxon>Gemmata</taxon>
    </lineage>
</organism>
<dbReference type="Pfam" id="PF00589">
    <property type="entry name" value="Phage_integrase"/>
    <property type="match status" value="1"/>
</dbReference>
<dbReference type="GO" id="GO:0006310">
    <property type="term" value="P:DNA recombination"/>
    <property type="evidence" value="ECO:0007669"/>
    <property type="project" value="UniProtKB-KW"/>
</dbReference>
<dbReference type="GO" id="GO:0015074">
    <property type="term" value="P:DNA integration"/>
    <property type="evidence" value="ECO:0007669"/>
    <property type="project" value="InterPro"/>
</dbReference>
<protein>
    <recommendedName>
        <fullName evidence="2">Tyr recombinase domain-containing protein</fullName>
    </recommendedName>
</protein>
<dbReference type="PANTHER" id="PTHR30349:SF64">
    <property type="entry name" value="PROPHAGE INTEGRASE INTD-RELATED"/>
    <property type="match status" value="1"/>
</dbReference>
<name>A0A2Z3H3C9_9BACT</name>
<keyword evidence="4" id="KW-1185">Reference proteome</keyword>
<dbReference type="AlphaFoldDB" id="A0A2Z3H3C9"/>
<keyword evidence="1" id="KW-0233">DNA recombination</keyword>
<dbReference type="Proteomes" id="UP000245802">
    <property type="component" value="Chromosome"/>
</dbReference>
<dbReference type="EMBL" id="CP025958">
    <property type="protein sequence ID" value="AWM40268.1"/>
    <property type="molecule type" value="Genomic_DNA"/>
</dbReference>
<dbReference type="PANTHER" id="PTHR30349">
    <property type="entry name" value="PHAGE INTEGRASE-RELATED"/>
    <property type="match status" value="1"/>
</dbReference>
<dbReference type="InterPro" id="IPR013762">
    <property type="entry name" value="Integrase-like_cat_sf"/>
</dbReference>